<gene>
    <name evidence="2" type="primary">LOC127750959</name>
</gene>
<evidence type="ECO:0000313" key="2">
    <source>
        <dbReference type="RefSeq" id="XP_052129681.1"/>
    </source>
</evidence>
<dbReference type="RefSeq" id="XP_052129681.1">
    <property type="nucleotide sequence ID" value="XM_052273721.1"/>
</dbReference>
<organism evidence="1 2">
    <name type="scientific">Frankliniella occidentalis</name>
    <name type="common">Western flower thrips</name>
    <name type="synonym">Euthrips occidentalis</name>
    <dbReference type="NCBI Taxonomy" id="133901"/>
    <lineage>
        <taxon>Eukaryota</taxon>
        <taxon>Metazoa</taxon>
        <taxon>Ecdysozoa</taxon>
        <taxon>Arthropoda</taxon>
        <taxon>Hexapoda</taxon>
        <taxon>Insecta</taxon>
        <taxon>Pterygota</taxon>
        <taxon>Neoptera</taxon>
        <taxon>Paraneoptera</taxon>
        <taxon>Thysanoptera</taxon>
        <taxon>Terebrantia</taxon>
        <taxon>Thripoidea</taxon>
        <taxon>Thripidae</taxon>
        <taxon>Frankliniella</taxon>
    </lineage>
</organism>
<dbReference type="PANTHER" id="PTHR31912:SF34">
    <property type="entry name" value="NOTOCHORD-RELATED PROTEIN"/>
    <property type="match status" value="1"/>
</dbReference>
<name>A0A9C6X5W8_FRAOC</name>
<evidence type="ECO:0000313" key="1">
    <source>
        <dbReference type="Proteomes" id="UP000504606"/>
    </source>
</evidence>
<reference evidence="2" key="1">
    <citation type="submission" date="2025-08" db="UniProtKB">
        <authorList>
            <consortium name="RefSeq"/>
        </authorList>
    </citation>
    <scope>IDENTIFICATION</scope>
    <source>
        <tissue evidence="2">Whole organism</tissue>
    </source>
</reference>
<protein>
    <submittedName>
        <fullName evidence="2">Uncharacterized protein LOC127750959</fullName>
    </submittedName>
</protein>
<dbReference type="PANTHER" id="PTHR31912">
    <property type="entry name" value="IP13529P"/>
    <property type="match status" value="1"/>
</dbReference>
<dbReference type="Proteomes" id="UP000504606">
    <property type="component" value="Unplaced"/>
</dbReference>
<keyword evidence="1" id="KW-1185">Reference proteome</keyword>
<dbReference type="KEGG" id="foc:127750959"/>
<sequence length="811" mass="91323">MTTYCIISQSMLLKHTFVQNCKCGSVSKSAVVAPATNVFTGAVEDVNSDLNCNANSSDSTYDSQVPCPSEVSSVAGHHHNLNSTSLRDAADLFVSKLYGKPKLPRQYVQQLINDVTSLICDGLLSSLKSNIVSNLELNSDQLSVLDKQFKDVENPFSHLCSEYHRFKYYSASGDFIPPISYEIGELDVVKNSCLKTQKVYGQFVPLQSILKQFLEVPDALNDILVYLRSLETNPELKQNFVQCNLWKRKCEKFSDDDIVLPLHAYYDECQCNNPLGAHACKLGCAYVQIGCLPPECQTSAENIFLALLFNSDYRCFSDKKVFGPLIEQLKFLEEHGIEVKTPDGIKRVYFICSLLLGDNLGVNSVGGFAESFSANYFCRFCKTHKDDTASQTIENPHLLRSKESYNADLATDDVTLTGVKSDCVFNQIPSFHITSNFSVDSFHDLGEGVAHYVMMDVLKRCVPQLFTVELLNHRIEMFEYGTCDSNRIPVLSLEFAKKKKLKMSGSETYMFVKMFGLLIGDKVPHDDPHWCLYLKLRKLMDICMSKAFNSSEVIALRVSVQEFNDLYMSVTGHGLRPKFHNLVHYPRILEESGPVALISTAKFESKHRKILAPARATESRRNICLTIAVQHQLNMFHAFKSKTSILPEIEYGPLFEINLSDFSNPEFARHLPRDLNLTFTSSCLASNWVEFKGTKYQPGMVLVVNVDESGGPVFGKLESILHSPIPVFVYSSVLCLGLDDHVDAYEVDFSDTLSSTSPLTLHDPLPLSVHRSILGKKFKTFPVKISVIVCKHDYSNVINIDMFYYLMNYYK</sequence>
<proteinExistence type="predicted"/>
<dbReference type="AlphaFoldDB" id="A0A9C6X5W8"/>
<accession>A0A9C6X5W8</accession>
<dbReference type="GeneID" id="127750959"/>
<dbReference type="OrthoDB" id="7692677at2759"/>